<dbReference type="PANTHER" id="PTHR10458:SF22">
    <property type="entry name" value="PEPTIDE DEFORMYLASE"/>
    <property type="match status" value="1"/>
</dbReference>
<dbReference type="SUPFAM" id="SSF56420">
    <property type="entry name" value="Peptide deformylase"/>
    <property type="match status" value="1"/>
</dbReference>
<proteinExistence type="inferred from homology"/>
<keyword evidence="2" id="KW-0648">Protein biosynthesis</keyword>
<evidence type="ECO:0000313" key="4">
    <source>
        <dbReference type="Proteomes" id="UP000177707"/>
    </source>
</evidence>
<gene>
    <name evidence="2" type="primary">def</name>
    <name evidence="3" type="ORF">A3A96_01710</name>
</gene>
<comment type="catalytic activity">
    <reaction evidence="2">
        <text>N-terminal N-formyl-L-methionyl-[peptide] + H2O = N-terminal L-methionyl-[peptide] + formate</text>
        <dbReference type="Rhea" id="RHEA:24420"/>
        <dbReference type="Rhea" id="RHEA-COMP:10639"/>
        <dbReference type="Rhea" id="RHEA-COMP:10640"/>
        <dbReference type="ChEBI" id="CHEBI:15377"/>
        <dbReference type="ChEBI" id="CHEBI:15740"/>
        <dbReference type="ChEBI" id="CHEBI:49298"/>
        <dbReference type="ChEBI" id="CHEBI:64731"/>
        <dbReference type="EC" id="3.5.1.88"/>
    </reaction>
</comment>
<feature type="binding site" evidence="2">
    <location>
        <position position="166"/>
    </location>
    <ligand>
        <name>Fe cation</name>
        <dbReference type="ChEBI" id="CHEBI:24875"/>
    </ligand>
</feature>
<dbReference type="GO" id="GO:0046872">
    <property type="term" value="F:metal ion binding"/>
    <property type="evidence" value="ECO:0007669"/>
    <property type="project" value="UniProtKB-KW"/>
</dbReference>
<dbReference type="CDD" id="cd00487">
    <property type="entry name" value="Pep_deformylase"/>
    <property type="match status" value="1"/>
</dbReference>
<evidence type="ECO:0000256" key="1">
    <source>
        <dbReference type="ARBA" id="ARBA00010759"/>
    </source>
</evidence>
<dbReference type="Pfam" id="PF01327">
    <property type="entry name" value="Pep_deformylase"/>
    <property type="match status" value="1"/>
</dbReference>
<dbReference type="EC" id="3.5.1.88" evidence="2"/>
<keyword evidence="2" id="KW-0479">Metal-binding</keyword>
<organism evidence="3 4">
    <name type="scientific">Candidatus Zambryskibacteria bacterium RIFCSPLOWO2_01_FULL_39_39</name>
    <dbReference type="NCBI Taxonomy" id="1802758"/>
    <lineage>
        <taxon>Bacteria</taxon>
        <taxon>Candidatus Zambryskiibacteriota</taxon>
    </lineage>
</organism>
<comment type="cofactor">
    <cofactor evidence="2">
        <name>Fe(2+)</name>
        <dbReference type="ChEBI" id="CHEBI:29033"/>
    </cofactor>
    <text evidence="2">Binds 1 Fe(2+) ion.</text>
</comment>
<dbReference type="InterPro" id="IPR023635">
    <property type="entry name" value="Peptide_deformylase"/>
</dbReference>
<feature type="binding site" evidence="2">
    <location>
        <position position="120"/>
    </location>
    <ligand>
        <name>Fe cation</name>
        <dbReference type="ChEBI" id="CHEBI:24875"/>
    </ligand>
</feature>
<dbReference type="InterPro" id="IPR036821">
    <property type="entry name" value="Peptide_deformylase_sf"/>
</dbReference>
<keyword evidence="2" id="KW-0378">Hydrolase</keyword>
<dbReference type="GO" id="GO:0006412">
    <property type="term" value="P:translation"/>
    <property type="evidence" value="ECO:0007669"/>
    <property type="project" value="UniProtKB-UniRule"/>
</dbReference>
<name>A0A1G2TVS8_9BACT</name>
<dbReference type="Gene3D" id="3.90.45.10">
    <property type="entry name" value="Peptide deformylase"/>
    <property type="match status" value="1"/>
</dbReference>
<dbReference type="Proteomes" id="UP000177707">
    <property type="component" value="Unassembled WGS sequence"/>
</dbReference>
<dbReference type="HAMAP" id="MF_00163">
    <property type="entry name" value="Pep_deformylase"/>
    <property type="match status" value="1"/>
</dbReference>
<reference evidence="3 4" key="1">
    <citation type="journal article" date="2016" name="Nat. Commun.">
        <title>Thousands of microbial genomes shed light on interconnected biogeochemical processes in an aquifer system.</title>
        <authorList>
            <person name="Anantharaman K."/>
            <person name="Brown C.T."/>
            <person name="Hug L.A."/>
            <person name="Sharon I."/>
            <person name="Castelle C.J."/>
            <person name="Probst A.J."/>
            <person name="Thomas B.C."/>
            <person name="Singh A."/>
            <person name="Wilkins M.J."/>
            <person name="Karaoz U."/>
            <person name="Brodie E.L."/>
            <person name="Williams K.H."/>
            <person name="Hubbard S.S."/>
            <person name="Banfield J.F."/>
        </authorList>
    </citation>
    <scope>NUCLEOTIDE SEQUENCE [LARGE SCALE GENOMIC DNA]</scope>
</reference>
<evidence type="ECO:0000313" key="3">
    <source>
        <dbReference type="EMBL" id="OHB01391.1"/>
    </source>
</evidence>
<protein>
    <recommendedName>
        <fullName evidence="2">Peptide deformylase</fullName>
        <shortName evidence="2">PDF</shortName>
        <ecNumber evidence="2">3.5.1.88</ecNumber>
    </recommendedName>
    <alternativeName>
        <fullName evidence="2">Polypeptide deformylase</fullName>
    </alternativeName>
</protein>
<dbReference type="PRINTS" id="PR01576">
    <property type="entry name" value="PDEFORMYLASE"/>
</dbReference>
<evidence type="ECO:0000256" key="2">
    <source>
        <dbReference type="HAMAP-Rule" id="MF_00163"/>
    </source>
</evidence>
<dbReference type="PANTHER" id="PTHR10458">
    <property type="entry name" value="PEPTIDE DEFORMYLASE"/>
    <property type="match status" value="1"/>
</dbReference>
<accession>A0A1G2TVS8</accession>
<comment type="caution">
    <text evidence="3">The sequence shown here is derived from an EMBL/GenBank/DDBJ whole genome shotgun (WGS) entry which is preliminary data.</text>
</comment>
<comment type="function">
    <text evidence="2">Removes the formyl group from the N-terminal Met of newly synthesized proteins. Requires at least a dipeptide for an efficient rate of reaction. N-terminal L-methionine is a prerequisite for activity but the enzyme has broad specificity at other positions.</text>
</comment>
<dbReference type="EMBL" id="MHWB01000013">
    <property type="protein sequence ID" value="OHB01391.1"/>
    <property type="molecule type" value="Genomic_DNA"/>
</dbReference>
<keyword evidence="2" id="KW-0408">Iron</keyword>
<feature type="binding site" evidence="2">
    <location>
        <position position="162"/>
    </location>
    <ligand>
        <name>Fe cation</name>
        <dbReference type="ChEBI" id="CHEBI:24875"/>
    </ligand>
</feature>
<sequence>MSGEIVQKENKILRKVSKEVPIENIRSRKVETIIRRMIKALNSQDDGVAIAAPQIGENLRIFIVSKKIFEIMEDEKIGKKSKRENLDKFENKKTDFKDMVFINPEILKISKEKITVDEGCLSVRWLYGKVKRSKKTLIKAYDENGKSFTLGGSGLLSQAFQHETDHLNGILFTDKASNLKEVPPTKEKLK</sequence>
<dbReference type="AlphaFoldDB" id="A0A1G2TVS8"/>
<feature type="active site" evidence="2">
    <location>
        <position position="163"/>
    </location>
</feature>
<dbReference type="PIRSF" id="PIRSF004749">
    <property type="entry name" value="Pep_def"/>
    <property type="match status" value="1"/>
</dbReference>
<comment type="similarity">
    <text evidence="1 2">Belongs to the polypeptide deformylase family.</text>
</comment>
<dbReference type="GO" id="GO:0042586">
    <property type="term" value="F:peptide deformylase activity"/>
    <property type="evidence" value="ECO:0007669"/>
    <property type="project" value="UniProtKB-UniRule"/>
</dbReference>
<dbReference type="STRING" id="1802758.A3A96_01710"/>